<name>A0AAW6U7N0_9MOLU</name>
<keyword evidence="5" id="KW-1185">Reference proteome</keyword>
<dbReference type="GO" id="GO:0003677">
    <property type="term" value="F:DNA binding"/>
    <property type="evidence" value="ECO:0007669"/>
    <property type="project" value="UniProtKB-UniRule"/>
</dbReference>
<feature type="DNA-binding region" description="H-T-H motif" evidence="2">
    <location>
        <begin position="26"/>
        <end position="45"/>
    </location>
</feature>
<protein>
    <submittedName>
        <fullName evidence="4">TetR/AcrR family transcriptional regulator</fullName>
    </submittedName>
</protein>
<sequence length="195" mass="22542">MQTTKDKILSIVISHIKDGSNLINVSLAKIASEAEIGKSTVYEYFNSKEELISETYMYLLKHYESILTSDIEQMDFKGAFIEQIKKILVVMKDARSIMDAIMNHQQGSFIGFGKNIEVCIHGIQKKMEERFESIIKLGLIEGVIEYKEPKPYVKNVIQAVISGLLYQYVNLEMYIEEDELFELIYHQVLLFIKNN</sequence>
<dbReference type="RefSeq" id="WP_282839205.1">
    <property type="nucleotide sequence ID" value="NZ_JASCXW010000010.1"/>
</dbReference>
<dbReference type="InterPro" id="IPR050624">
    <property type="entry name" value="HTH-type_Tx_Regulator"/>
</dbReference>
<dbReference type="Pfam" id="PF00440">
    <property type="entry name" value="TetR_N"/>
    <property type="match status" value="1"/>
</dbReference>
<dbReference type="PANTHER" id="PTHR43479:SF11">
    <property type="entry name" value="ACREF_ENVCD OPERON REPRESSOR-RELATED"/>
    <property type="match status" value="1"/>
</dbReference>
<proteinExistence type="predicted"/>
<evidence type="ECO:0000256" key="1">
    <source>
        <dbReference type="ARBA" id="ARBA00023125"/>
    </source>
</evidence>
<evidence type="ECO:0000256" key="2">
    <source>
        <dbReference type="PROSITE-ProRule" id="PRU00335"/>
    </source>
</evidence>
<dbReference type="InterPro" id="IPR001647">
    <property type="entry name" value="HTH_TetR"/>
</dbReference>
<dbReference type="SUPFAM" id="SSF46689">
    <property type="entry name" value="Homeodomain-like"/>
    <property type="match status" value="1"/>
</dbReference>
<evidence type="ECO:0000313" key="4">
    <source>
        <dbReference type="EMBL" id="MDI6452780.1"/>
    </source>
</evidence>
<dbReference type="AlphaFoldDB" id="A0AAW6U7N0"/>
<reference evidence="4" key="1">
    <citation type="submission" date="2023-05" db="EMBL/GenBank/DDBJ databases">
        <title>Mariniplasma microaerophilum sp. nov., a novel anaerobic mollicute isolated from terrestrial mud volcano, Taman Peninsula, Russia.</title>
        <authorList>
            <person name="Khomyakova M.A."/>
            <person name="Merkel A.Y."/>
            <person name="Slobodkin A.I."/>
        </authorList>
    </citation>
    <scope>NUCLEOTIDE SEQUENCE</scope>
    <source>
        <strain evidence="4">M4Ah</strain>
    </source>
</reference>
<dbReference type="Proteomes" id="UP001431532">
    <property type="component" value="Unassembled WGS sequence"/>
</dbReference>
<comment type="caution">
    <text evidence="4">The sequence shown here is derived from an EMBL/GenBank/DDBJ whole genome shotgun (WGS) entry which is preliminary data.</text>
</comment>
<dbReference type="Gene3D" id="1.10.357.10">
    <property type="entry name" value="Tetracycline Repressor, domain 2"/>
    <property type="match status" value="1"/>
</dbReference>
<gene>
    <name evidence="4" type="ORF">QJ521_04320</name>
</gene>
<feature type="domain" description="HTH tetR-type" evidence="3">
    <location>
        <begin position="2"/>
        <end position="63"/>
    </location>
</feature>
<accession>A0AAW6U7N0</accession>
<dbReference type="PROSITE" id="PS50977">
    <property type="entry name" value="HTH_TETR_2"/>
    <property type="match status" value="1"/>
</dbReference>
<evidence type="ECO:0000259" key="3">
    <source>
        <dbReference type="PROSITE" id="PS50977"/>
    </source>
</evidence>
<organism evidence="4 5">
    <name type="scientific">Peloplasma aerotolerans</name>
    <dbReference type="NCBI Taxonomy" id="3044389"/>
    <lineage>
        <taxon>Bacteria</taxon>
        <taxon>Bacillati</taxon>
        <taxon>Mycoplasmatota</taxon>
        <taxon>Mollicutes</taxon>
        <taxon>Acholeplasmatales</taxon>
        <taxon>Acholeplasmataceae</taxon>
        <taxon>Peloplasma</taxon>
    </lineage>
</organism>
<keyword evidence="1 2" id="KW-0238">DNA-binding</keyword>
<dbReference type="InterPro" id="IPR009057">
    <property type="entry name" value="Homeodomain-like_sf"/>
</dbReference>
<evidence type="ECO:0000313" key="5">
    <source>
        <dbReference type="Proteomes" id="UP001431532"/>
    </source>
</evidence>
<dbReference type="EMBL" id="JASCXW010000010">
    <property type="protein sequence ID" value="MDI6452780.1"/>
    <property type="molecule type" value="Genomic_DNA"/>
</dbReference>
<dbReference type="PANTHER" id="PTHR43479">
    <property type="entry name" value="ACREF/ENVCD OPERON REPRESSOR-RELATED"/>
    <property type="match status" value="1"/>
</dbReference>